<evidence type="ECO:0000256" key="1">
    <source>
        <dbReference type="ARBA" id="ARBA00004863"/>
    </source>
</evidence>
<dbReference type="HAMAP" id="MF_00995">
    <property type="entry name" value="MqnA"/>
    <property type="match status" value="1"/>
</dbReference>
<keyword evidence="2 4" id="KW-0474">Menaquinone biosynthesis</keyword>
<evidence type="ECO:0000256" key="2">
    <source>
        <dbReference type="ARBA" id="ARBA00022428"/>
    </source>
</evidence>
<comment type="similarity">
    <text evidence="4">Belongs to the MqnA/MqnD family. MqnA subfamily.</text>
</comment>
<keyword evidence="6" id="KW-1185">Reference proteome</keyword>
<comment type="caution">
    <text evidence="5">The sequence shown here is derived from an EMBL/GenBank/DDBJ whole genome shotgun (WGS) entry which is preliminary data.</text>
</comment>
<dbReference type="Pfam" id="PF02621">
    <property type="entry name" value="VitK2_biosynth"/>
    <property type="match status" value="1"/>
</dbReference>
<name>A0A286TX98_9BACT</name>
<evidence type="ECO:0000313" key="6">
    <source>
        <dbReference type="Proteomes" id="UP000218542"/>
    </source>
</evidence>
<dbReference type="SUPFAM" id="SSF53850">
    <property type="entry name" value="Periplasmic binding protein-like II"/>
    <property type="match status" value="1"/>
</dbReference>
<dbReference type="Proteomes" id="UP000218542">
    <property type="component" value="Unassembled WGS sequence"/>
</dbReference>
<comment type="pathway">
    <text evidence="1 4">Quinol/quinone metabolism; menaquinone biosynthesis.</text>
</comment>
<comment type="catalytic activity">
    <reaction evidence="4">
        <text>chorismate = 3-[(1-carboxyvinyl)-oxy]benzoate + H2O</text>
        <dbReference type="Rhea" id="RHEA:40051"/>
        <dbReference type="ChEBI" id="CHEBI:15377"/>
        <dbReference type="ChEBI" id="CHEBI:29748"/>
        <dbReference type="ChEBI" id="CHEBI:76981"/>
        <dbReference type="EC" id="4.2.1.151"/>
    </reaction>
</comment>
<dbReference type="PANTHER" id="PTHR37690">
    <property type="entry name" value="CHORISMATE DEHYDRATASE"/>
    <property type="match status" value="1"/>
</dbReference>
<dbReference type="GO" id="GO:0009234">
    <property type="term" value="P:menaquinone biosynthetic process"/>
    <property type="evidence" value="ECO:0007669"/>
    <property type="project" value="UniProtKB-UniRule"/>
</dbReference>
<proteinExistence type="inferred from homology"/>
<dbReference type="InterPro" id="IPR003773">
    <property type="entry name" value="Menaquinone_biosynth"/>
</dbReference>
<dbReference type="CDD" id="cd13634">
    <property type="entry name" value="PBP2_Sco4506"/>
    <property type="match status" value="1"/>
</dbReference>
<keyword evidence="3 4" id="KW-0456">Lyase</keyword>
<dbReference type="GO" id="GO:0016836">
    <property type="term" value="F:hydro-lyase activity"/>
    <property type="evidence" value="ECO:0007669"/>
    <property type="project" value="UniProtKB-UniRule"/>
</dbReference>
<reference evidence="6" key="1">
    <citation type="journal article" date="2017" name="Environ. Microbiol. Rep.">
        <title>Genetic Diversity of Marine Anaerobic Ammonium-Oxidizing Bacteria as Revealed by Genomic and Proteomic Analyses of 'Candidatus Scalindua japonica'.</title>
        <authorList>
            <person name="Oshiki M."/>
            <person name="Mizuto K."/>
            <person name="Kimura Z."/>
            <person name="Kindaichi T."/>
            <person name="Satoh H."/>
            <person name="Okabe S."/>
        </authorList>
    </citation>
    <scope>NUCLEOTIDE SEQUENCE [LARGE SCALE GENOMIC DNA]</scope>
    <source>
        <strain evidence="6">husup-a2</strain>
    </source>
</reference>
<dbReference type="Gene3D" id="3.40.190.10">
    <property type="entry name" value="Periplasmic binding protein-like II"/>
    <property type="match status" value="2"/>
</dbReference>
<protein>
    <recommendedName>
        <fullName evidence="4">Chorismate dehydratase</fullName>
        <ecNumber evidence="4">4.2.1.151</ecNumber>
    </recommendedName>
    <alternativeName>
        <fullName evidence="4">Menaquinone biosynthetic enzyme MqnA</fullName>
    </alternativeName>
</protein>
<sequence>MDKLKIGVVPYMNAKPFIYGFLKKADQIDIVYGVPSVLPEMLVNDELDLISMPSVGYFRSTGYEIIPGSAIASNGLVESVKLFIKVPSIEKIRTVALDRDSMTSCVLTKVILGKKYSLKPEYIVLEDKQKIYNEYADAFLVIGDDAMNVREEGFIVLDLGQEWKELTGLPFVYAVWVAKSGSGLQGLSKLIIDAKECGIKSLDEIADVEAARLGMKKERCLWYLKESIKYNLDEQEIRGLKSFYNYALEMGEVKDGVKIEFYNQ</sequence>
<dbReference type="UniPathway" id="UPA00079"/>
<organism evidence="5 6">
    <name type="scientific">Candidatus Scalindua japonica</name>
    <dbReference type="NCBI Taxonomy" id="1284222"/>
    <lineage>
        <taxon>Bacteria</taxon>
        <taxon>Pseudomonadati</taxon>
        <taxon>Planctomycetota</taxon>
        <taxon>Candidatus Brocadiia</taxon>
        <taxon>Candidatus Brocadiales</taxon>
        <taxon>Candidatus Scalinduaceae</taxon>
        <taxon>Candidatus Scalindua</taxon>
    </lineage>
</organism>
<evidence type="ECO:0000256" key="4">
    <source>
        <dbReference type="HAMAP-Rule" id="MF_00995"/>
    </source>
</evidence>
<accession>A0A286TX98</accession>
<dbReference type="EC" id="4.2.1.151" evidence="4"/>
<dbReference type="RefSeq" id="WP_096893900.1">
    <property type="nucleotide sequence ID" value="NZ_BAOS01000013.1"/>
</dbReference>
<dbReference type="AlphaFoldDB" id="A0A286TX98"/>
<evidence type="ECO:0000256" key="3">
    <source>
        <dbReference type="ARBA" id="ARBA00023239"/>
    </source>
</evidence>
<gene>
    <name evidence="4 5" type="primary">mqnA</name>
    <name evidence="5" type="ORF">SCALIN_C13_0011</name>
</gene>
<dbReference type="InterPro" id="IPR030868">
    <property type="entry name" value="MqnA"/>
</dbReference>
<dbReference type="OrthoDB" id="9810112at2"/>
<evidence type="ECO:0000313" key="5">
    <source>
        <dbReference type="EMBL" id="GAX60500.1"/>
    </source>
</evidence>
<dbReference type="EMBL" id="BAOS01000013">
    <property type="protein sequence ID" value="GAX60500.1"/>
    <property type="molecule type" value="Genomic_DNA"/>
</dbReference>
<comment type="function">
    <text evidence="4">Catalyzes the dehydration of chorismate into 3-[(1-carboxyvinyl)oxy]benzoate, a step in the biosynthesis of menaquinone (MK, vitamin K2).</text>
</comment>
<dbReference type="PANTHER" id="PTHR37690:SF1">
    <property type="entry name" value="CHORISMATE DEHYDRATASE"/>
    <property type="match status" value="1"/>
</dbReference>